<evidence type="ECO:0000256" key="1">
    <source>
        <dbReference type="SAM" id="MobiDB-lite"/>
    </source>
</evidence>
<dbReference type="RefSeq" id="WP_374037295.1">
    <property type="nucleotide sequence ID" value="NZ_CP169082.1"/>
</dbReference>
<keyword evidence="4" id="KW-1185">Reference proteome</keyword>
<gene>
    <name evidence="3" type="ORF">ACFPIE_09570</name>
</gene>
<feature type="compositionally biased region" description="Low complexity" evidence="1">
    <location>
        <begin position="19"/>
        <end position="32"/>
    </location>
</feature>
<accession>A0ABW0FU16</accession>
<reference evidence="4" key="1">
    <citation type="journal article" date="2019" name="Int. J. Syst. Evol. Microbiol.">
        <title>The Global Catalogue of Microorganisms (GCM) 10K type strain sequencing project: providing services to taxonomists for standard genome sequencing and annotation.</title>
        <authorList>
            <consortium name="The Broad Institute Genomics Platform"/>
            <consortium name="The Broad Institute Genome Sequencing Center for Infectious Disease"/>
            <person name="Wu L."/>
            <person name="Ma J."/>
        </authorList>
    </citation>
    <scope>NUCLEOTIDE SEQUENCE [LARGE SCALE GENOMIC DNA]</scope>
    <source>
        <strain evidence="4">JCM 12125</strain>
    </source>
</reference>
<sequence length="98" mass="10126">MLVTGLIMAAAIVGAAPQATTPAQNAPAATTAPAPPPAANRRAMVCENRPVTGRRINQRRCRTRAQDDAARSNAQDYAAQMQVVTSGTEASILGGSPR</sequence>
<evidence type="ECO:0000313" key="4">
    <source>
        <dbReference type="Proteomes" id="UP001596152"/>
    </source>
</evidence>
<evidence type="ECO:0000256" key="2">
    <source>
        <dbReference type="SAM" id="SignalP"/>
    </source>
</evidence>
<protein>
    <submittedName>
        <fullName evidence="3">Uncharacterized protein</fullName>
    </submittedName>
</protein>
<feature type="region of interest" description="Disordered" evidence="1">
    <location>
        <begin position="19"/>
        <end position="40"/>
    </location>
</feature>
<dbReference type="EMBL" id="JBHSLF010000018">
    <property type="protein sequence ID" value="MFC5344162.1"/>
    <property type="molecule type" value="Genomic_DNA"/>
</dbReference>
<dbReference type="Proteomes" id="UP001596152">
    <property type="component" value="Unassembled WGS sequence"/>
</dbReference>
<name>A0ABW0FU16_9CAUL</name>
<comment type="caution">
    <text evidence="3">The sequence shown here is derived from an EMBL/GenBank/DDBJ whole genome shotgun (WGS) entry which is preliminary data.</text>
</comment>
<evidence type="ECO:0000313" key="3">
    <source>
        <dbReference type="EMBL" id="MFC5344162.1"/>
    </source>
</evidence>
<feature type="chain" id="PRO_5046045988" evidence="2">
    <location>
        <begin position="16"/>
        <end position="98"/>
    </location>
</feature>
<proteinExistence type="predicted"/>
<feature type="signal peptide" evidence="2">
    <location>
        <begin position="1"/>
        <end position="15"/>
    </location>
</feature>
<keyword evidence="2" id="KW-0732">Signal</keyword>
<organism evidence="3 4">
    <name type="scientific">Brevundimonas staleyi</name>
    <dbReference type="NCBI Taxonomy" id="74326"/>
    <lineage>
        <taxon>Bacteria</taxon>
        <taxon>Pseudomonadati</taxon>
        <taxon>Pseudomonadota</taxon>
        <taxon>Alphaproteobacteria</taxon>
        <taxon>Caulobacterales</taxon>
        <taxon>Caulobacteraceae</taxon>
        <taxon>Brevundimonas</taxon>
    </lineage>
</organism>